<comment type="subcellular location">
    <subcellularLocation>
        <location evidence="1">Membrane</location>
        <topology evidence="1">Multi-pass membrane protein</topology>
    </subcellularLocation>
</comment>
<keyword evidence="8" id="KW-0406">Ion transport</keyword>
<dbReference type="Gene3D" id="1.10.287.70">
    <property type="match status" value="1"/>
</dbReference>
<dbReference type="Gene3D" id="1.20.120.350">
    <property type="entry name" value="Voltage-gated potassium channels. Chain C"/>
    <property type="match status" value="1"/>
</dbReference>
<evidence type="ECO:0000256" key="1">
    <source>
        <dbReference type="ARBA" id="ARBA00004141"/>
    </source>
</evidence>
<evidence type="ECO:0000256" key="7">
    <source>
        <dbReference type="ARBA" id="ARBA00022989"/>
    </source>
</evidence>
<dbReference type="SUPFAM" id="SSF81324">
    <property type="entry name" value="Voltage-gated potassium channels"/>
    <property type="match status" value="1"/>
</dbReference>
<evidence type="ECO:0000313" key="14">
    <source>
        <dbReference type="Proteomes" id="UP001529369"/>
    </source>
</evidence>
<evidence type="ECO:0000259" key="12">
    <source>
        <dbReference type="Pfam" id="PF07885"/>
    </source>
</evidence>
<evidence type="ECO:0000256" key="5">
    <source>
        <dbReference type="ARBA" id="ARBA00022826"/>
    </source>
</evidence>
<feature type="transmembrane region" description="Helical" evidence="11">
    <location>
        <begin position="92"/>
        <end position="114"/>
    </location>
</feature>
<evidence type="ECO:0000256" key="9">
    <source>
        <dbReference type="ARBA" id="ARBA00023136"/>
    </source>
</evidence>
<keyword evidence="7 11" id="KW-1133">Transmembrane helix</keyword>
<evidence type="ECO:0000313" key="13">
    <source>
        <dbReference type="EMBL" id="MDN3564647.1"/>
    </source>
</evidence>
<keyword evidence="14" id="KW-1185">Reference proteome</keyword>
<feature type="transmembrane region" description="Helical" evidence="11">
    <location>
        <begin position="27"/>
        <end position="47"/>
    </location>
</feature>
<evidence type="ECO:0000256" key="11">
    <source>
        <dbReference type="SAM" id="Phobius"/>
    </source>
</evidence>
<keyword evidence="10 13" id="KW-0407">Ion channel</keyword>
<keyword evidence="3" id="KW-0633">Potassium transport</keyword>
<evidence type="ECO:0000256" key="10">
    <source>
        <dbReference type="ARBA" id="ARBA00023303"/>
    </source>
</evidence>
<organism evidence="13 14">
    <name type="scientific">Paeniroseomonas aquatica</name>
    <dbReference type="NCBI Taxonomy" id="373043"/>
    <lineage>
        <taxon>Bacteria</taxon>
        <taxon>Pseudomonadati</taxon>
        <taxon>Pseudomonadota</taxon>
        <taxon>Alphaproteobacteria</taxon>
        <taxon>Acetobacterales</taxon>
        <taxon>Acetobacteraceae</taxon>
        <taxon>Paeniroseomonas</taxon>
    </lineage>
</organism>
<dbReference type="GO" id="GO:0034220">
    <property type="term" value="P:monoatomic ion transmembrane transport"/>
    <property type="evidence" value="ECO:0007669"/>
    <property type="project" value="UniProtKB-KW"/>
</dbReference>
<dbReference type="PRINTS" id="PR01463">
    <property type="entry name" value="EAGCHANLFMLY"/>
</dbReference>
<proteinExistence type="predicted"/>
<dbReference type="EMBL" id="JAUFPN010000108">
    <property type="protein sequence ID" value="MDN3564647.1"/>
    <property type="molecule type" value="Genomic_DNA"/>
</dbReference>
<sequence>MAMPRHDRARVLLRQLYRTEARRARQFRYALLVLDLLSIGWIVLASFLPLNTLVLTVDCGLGLVLLAEFIARQSASARPWRSLVQPLELADLLGILSLLLAPLLHGALGFLRVLRTLRLLHSVRLVASLRSDLPFFRRNEEATLAAAQLGVFVFIMTGVVFETQHHGNPHITNYADALYFTVATLTTTGFGDITLQGRLGRLLSVVIMLAGVTLFLRLAQTLFRPNKVRFPCDSCGLQRHETDAVHCKACGTMLRIPDEGDG</sequence>
<evidence type="ECO:0000256" key="4">
    <source>
        <dbReference type="ARBA" id="ARBA00022692"/>
    </source>
</evidence>
<dbReference type="InterPro" id="IPR027359">
    <property type="entry name" value="Volt_channel_dom_sf"/>
</dbReference>
<dbReference type="Proteomes" id="UP001529369">
    <property type="component" value="Unassembled WGS sequence"/>
</dbReference>
<keyword evidence="6" id="KW-0630">Potassium</keyword>
<keyword evidence="9 11" id="KW-0472">Membrane</keyword>
<protein>
    <submittedName>
        <fullName evidence="13">Potassium channel family protein</fullName>
    </submittedName>
</protein>
<feature type="transmembrane region" description="Helical" evidence="11">
    <location>
        <begin position="199"/>
        <end position="219"/>
    </location>
</feature>
<evidence type="ECO:0000256" key="8">
    <source>
        <dbReference type="ARBA" id="ARBA00023065"/>
    </source>
</evidence>
<dbReference type="Pfam" id="PF07885">
    <property type="entry name" value="Ion_trans_2"/>
    <property type="match status" value="1"/>
</dbReference>
<accession>A0ABT8A4C9</accession>
<dbReference type="InterPro" id="IPR003938">
    <property type="entry name" value="K_chnl_volt-dep_EAG/ELK/ERG"/>
</dbReference>
<reference evidence="14" key="1">
    <citation type="journal article" date="2019" name="Int. J. Syst. Evol. Microbiol.">
        <title>The Global Catalogue of Microorganisms (GCM) 10K type strain sequencing project: providing services to taxonomists for standard genome sequencing and annotation.</title>
        <authorList>
            <consortium name="The Broad Institute Genomics Platform"/>
            <consortium name="The Broad Institute Genome Sequencing Center for Infectious Disease"/>
            <person name="Wu L."/>
            <person name="Ma J."/>
        </authorList>
    </citation>
    <scope>NUCLEOTIDE SEQUENCE [LARGE SCALE GENOMIC DNA]</scope>
    <source>
        <strain evidence="14">CECT 7131</strain>
    </source>
</reference>
<keyword evidence="2" id="KW-0813">Transport</keyword>
<gene>
    <name evidence="13" type="ORF">QWZ14_09750</name>
</gene>
<keyword evidence="5" id="KW-0631">Potassium channel</keyword>
<dbReference type="PANTHER" id="PTHR10027:SF10">
    <property type="entry name" value="SLOWPOKE 2, ISOFORM D"/>
    <property type="match status" value="1"/>
</dbReference>
<dbReference type="RefSeq" id="WP_290316452.1">
    <property type="nucleotide sequence ID" value="NZ_JAUFPN010000108.1"/>
</dbReference>
<comment type="caution">
    <text evidence="13">The sequence shown here is derived from an EMBL/GenBank/DDBJ whole genome shotgun (WGS) entry which is preliminary data.</text>
</comment>
<feature type="transmembrane region" description="Helical" evidence="11">
    <location>
        <begin position="142"/>
        <end position="161"/>
    </location>
</feature>
<dbReference type="InterPro" id="IPR047871">
    <property type="entry name" value="K_chnl_Slo-like"/>
</dbReference>
<name>A0ABT8A4C9_9PROT</name>
<feature type="domain" description="Potassium channel" evidence="12">
    <location>
        <begin position="151"/>
        <end position="223"/>
    </location>
</feature>
<evidence type="ECO:0000256" key="2">
    <source>
        <dbReference type="ARBA" id="ARBA00022448"/>
    </source>
</evidence>
<keyword evidence="4 11" id="KW-0812">Transmembrane</keyword>
<dbReference type="InterPro" id="IPR013099">
    <property type="entry name" value="K_chnl_dom"/>
</dbReference>
<evidence type="ECO:0000256" key="3">
    <source>
        <dbReference type="ARBA" id="ARBA00022538"/>
    </source>
</evidence>
<evidence type="ECO:0000256" key="6">
    <source>
        <dbReference type="ARBA" id="ARBA00022958"/>
    </source>
</evidence>
<dbReference type="PANTHER" id="PTHR10027">
    <property type="entry name" value="CALCIUM-ACTIVATED POTASSIUM CHANNEL ALPHA CHAIN"/>
    <property type="match status" value="1"/>
</dbReference>